<proteinExistence type="inferred from homology"/>
<keyword evidence="6" id="KW-1185">Reference proteome</keyword>
<dbReference type="EMBL" id="JBFAKC010000004">
    <property type="protein sequence ID" value="MEV0708119.1"/>
    <property type="molecule type" value="Genomic_DNA"/>
</dbReference>
<dbReference type="PANTHER" id="PTHR47235">
    <property type="entry name" value="BLR6548 PROTEIN"/>
    <property type="match status" value="1"/>
</dbReference>
<dbReference type="InterPro" id="IPR028082">
    <property type="entry name" value="Peripla_BP_I"/>
</dbReference>
<gene>
    <name evidence="5" type="ORF">AB0I48_11180</name>
</gene>
<dbReference type="SUPFAM" id="SSF53822">
    <property type="entry name" value="Periplasmic binding protein-like I"/>
    <property type="match status" value="1"/>
</dbReference>
<name>A0ABV3FRT8_9NOCA</name>
<dbReference type="PANTHER" id="PTHR47235:SF1">
    <property type="entry name" value="BLR6548 PROTEIN"/>
    <property type="match status" value="1"/>
</dbReference>
<feature type="domain" description="Leucine-binding protein" evidence="4">
    <location>
        <begin position="86"/>
        <end position="412"/>
    </location>
</feature>
<reference evidence="5 6" key="1">
    <citation type="submission" date="2024-06" db="EMBL/GenBank/DDBJ databases">
        <title>The Natural Products Discovery Center: Release of the First 8490 Sequenced Strains for Exploring Actinobacteria Biosynthetic Diversity.</title>
        <authorList>
            <person name="Kalkreuter E."/>
            <person name="Kautsar S.A."/>
            <person name="Yang D."/>
            <person name="Bader C.D."/>
            <person name="Teijaro C.N."/>
            <person name="Fluegel L."/>
            <person name="Davis C.M."/>
            <person name="Simpson J.R."/>
            <person name="Lauterbach L."/>
            <person name="Steele A.D."/>
            <person name="Gui C."/>
            <person name="Meng S."/>
            <person name="Li G."/>
            <person name="Viehrig K."/>
            <person name="Ye F."/>
            <person name="Su P."/>
            <person name="Kiefer A.F."/>
            <person name="Nichols A."/>
            <person name="Cepeda A.J."/>
            <person name="Yan W."/>
            <person name="Fan B."/>
            <person name="Jiang Y."/>
            <person name="Adhikari A."/>
            <person name="Zheng C.-J."/>
            <person name="Schuster L."/>
            <person name="Cowan T.M."/>
            <person name="Smanski M.J."/>
            <person name="Chevrette M.G."/>
            <person name="De Carvalho L.P.S."/>
            <person name="Shen B."/>
        </authorList>
    </citation>
    <scope>NUCLEOTIDE SEQUENCE [LARGE SCALE GENOMIC DNA]</scope>
    <source>
        <strain evidence="5 6">NPDC050403</strain>
    </source>
</reference>
<dbReference type="Gene3D" id="3.40.50.2300">
    <property type="match status" value="2"/>
</dbReference>
<evidence type="ECO:0000256" key="2">
    <source>
        <dbReference type="ARBA" id="ARBA00022729"/>
    </source>
</evidence>
<dbReference type="PROSITE" id="PS51257">
    <property type="entry name" value="PROKAR_LIPOPROTEIN"/>
    <property type="match status" value="1"/>
</dbReference>
<evidence type="ECO:0000313" key="6">
    <source>
        <dbReference type="Proteomes" id="UP001551695"/>
    </source>
</evidence>
<dbReference type="RefSeq" id="WP_357782427.1">
    <property type="nucleotide sequence ID" value="NZ_JBFAKC010000004.1"/>
</dbReference>
<evidence type="ECO:0000259" key="4">
    <source>
        <dbReference type="Pfam" id="PF13458"/>
    </source>
</evidence>
<comment type="similarity">
    <text evidence="1">Belongs to the leucine-binding protein family.</text>
</comment>
<dbReference type="Proteomes" id="UP001551695">
    <property type="component" value="Unassembled WGS sequence"/>
</dbReference>
<evidence type="ECO:0000256" key="1">
    <source>
        <dbReference type="ARBA" id="ARBA00010062"/>
    </source>
</evidence>
<dbReference type="InterPro" id="IPR028081">
    <property type="entry name" value="Leu-bd"/>
</dbReference>
<feature type="signal peptide" evidence="3">
    <location>
        <begin position="1"/>
        <end position="22"/>
    </location>
</feature>
<protein>
    <submittedName>
        <fullName evidence="5">ABC transporter substrate-binding protein</fullName>
    </submittedName>
</protein>
<dbReference type="Pfam" id="PF13458">
    <property type="entry name" value="Peripla_BP_6"/>
    <property type="match status" value="1"/>
</dbReference>
<keyword evidence="2 3" id="KW-0732">Signal</keyword>
<comment type="caution">
    <text evidence="5">The sequence shown here is derived from an EMBL/GenBank/DDBJ whole genome shotgun (WGS) entry which is preliminary data.</text>
</comment>
<sequence>MKVNRRLVILSVVALVSLSGCARTGTEEARGPVAATSPAVAAEFGDLGTVCGKGSPKSAPAQGVTADTISLGVFTDLGFTKNPEFIEASEVFASWCNAHGGIAGRKIELNIHDTNSTEVRQRMREACRDDFALVGGGTGMDALGVKDRLECLLPSFPAQVAQIGSVASDLEISASPTTLPFHDIETGFRRWLVTEGYPESIGAIGMVDADSPVIKAFADKAQESFESIGAKIVYRDRYPVAGVSDWTPFAHAIKEKQVRGLIFNGQPSQLPKLEDALTSIGYRPDWIDAKNNNYRPGFLREAGRSIEFQNNVVDLNGVAPFERADDVPALRHIQAMFAEYGKSTEITFPQLRSMSAWLLFAKSAAGCGDNLTRRCVYDTALRHTAWTAGGLHAPVDVSDREEPIQCFNVERATATGWVSVPLGTGGQPYRCGIAHYRFTKDYGVPATLADVGKSMADLE</sequence>
<feature type="chain" id="PRO_5046554321" evidence="3">
    <location>
        <begin position="23"/>
        <end position="459"/>
    </location>
</feature>
<organism evidence="5 6">
    <name type="scientific">Nocardia aurea</name>
    <dbReference type="NCBI Taxonomy" id="2144174"/>
    <lineage>
        <taxon>Bacteria</taxon>
        <taxon>Bacillati</taxon>
        <taxon>Actinomycetota</taxon>
        <taxon>Actinomycetes</taxon>
        <taxon>Mycobacteriales</taxon>
        <taxon>Nocardiaceae</taxon>
        <taxon>Nocardia</taxon>
    </lineage>
</organism>
<accession>A0ABV3FRT8</accession>
<evidence type="ECO:0000256" key="3">
    <source>
        <dbReference type="SAM" id="SignalP"/>
    </source>
</evidence>
<evidence type="ECO:0000313" key="5">
    <source>
        <dbReference type="EMBL" id="MEV0708119.1"/>
    </source>
</evidence>